<gene>
    <name evidence="5" type="ORF">S01H1_14988</name>
</gene>
<evidence type="ECO:0000256" key="2">
    <source>
        <dbReference type="ARBA" id="ARBA00022980"/>
    </source>
</evidence>
<dbReference type="GO" id="GO:0006412">
    <property type="term" value="P:translation"/>
    <property type="evidence" value="ECO:0007669"/>
    <property type="project" value="InterPro"/>
</dbReference>
<dbReference type="PANTHER" id="PTHR15892">
    <property type="entry name" value="MITOCHONDRIAL RIBOSOMAL PROTEIN L30"/>
    <property type="match status" value="1"/>
</dbReference>
<sequence length="78" mass="8844">MAVNENKTKTNKKAVGSKEKLLKIRQVRGVVGIPKKQREVVKGLGLRKINAEVTRKDCPEIRGMINKIQHLVQVEELK</sequence>
<dbReference type="SUPFAM" id="SSF55129">
    <property type="entry name" value="Ribosomal protein L30p/L7e"/>
    <property type="match status" value="1"/>
</dbReference>
<comment type="caution">
    <text evidence="5">The sequence shown here is derived from an EMBL/GenBank/DDBJ whole genome shotgun (WGS) entry which is preliminary data.</text>
</comment>
<evidence type="ECO:0000256" key="1">
    <source>
        <dbReference type="ARBA" id="ARBA00007594"/>
    </source>
</evidence>
<dbReference type="EMBL" id="BARS01007819">
    <property type="protein sequence ID" value="GAF69729.1"/>
    <property type="molecule type" value="Genomic_DNA"/>
</dbReference>
<dbReference type="HAMAP" id="MF_01371_B">
    <property type="entry name" value="Ribosomal_uL30_B"/>
    <property type="match status" value="1"/>
</dbReference>
<dbReference type="GO" id="GO:0003735">
    <property type="term" value="F:structural constituent of ribosome"/>
    <property type="evidence" value="ECO:0007669"/>
    <property type="project" value="InterPro"/>
</dbReference>
<organism evidence="5">
    <name type="scientific">marine sediment metagenome</name>
    <dbReference type="NCBI Taxonomy" id="412755"/>
    <lineage>
        <taxon>unclassified sequences</taxon>
        <taxon>metagenomes</taxon>
        <taxon>ecological metagenomes</taxon>
    </lineage>
</organism>
<dbReference type="Gene3D" id="3.30.1390.20">
    <property type="entry name" value="Ribosomal protein L30, ferredoxin-like fold domain"/>
    <property type="match status" value="1"/>
</dbReference>
<comment type="similarity">
    <text evidence="1">Belongs to the universal ribosomal protein uL30 family.</text>
</comment>
<reference evidence="5" key="1">
    <citation type="journal article" date="2014" name="Front. Microbiol.">
        <title>High frequency of phylogenetically diverse reductive dehalogenase-homologous genes in deep subseafloor sedimentary metagenomes.</title>
        <authorList>
            <person name="Kawai M."/>
            <person name="Futagami T."/>
            <person name="Toyoda A."/>
            <person name="Takaki Y."/>
            <person name="Nishi S."/>
            <person name="Hori S."/>
            <person name="Arai W."/>
            <person name="Tsubouchi T."/>
            <person name="Morono Y."/>
            <person name="Uchiyama I."/>
            <person name="Ito T."/>
            <person name="Fujiyama A."/>
            <person name="Inagaki F."/>
            <person name="Takami H."/>
        </authorList>
    </citation>
    <scope>NUCLEOTIDE SEQUENCE</scope>
    <source>
        <strain evidence="5">Expedition CK06-06</strain>
    </source>
</reference>
<dbReference type="PANTHER" id="PTHR15892:SF2">
    <property type="entry name" value="LARGE RIBOSOMAL SUBUNIT PROTEIN UL30M"/>
    <property type="match status" value="1"/>
</dbReference>
<evidence type="ECO:0000313" key="5">
    <source>
        <dbReference type="EMBL" id="GAF69729.1"/>
    </source>
</evidence>
<dbReference type="Pfam" id="PF00327">
    <property type="entry name" value="Ribosomal_L30"/>
    <property type="match status" value="1"/>
</dbReference>
<feature type="domain" description="Large ribosomal subunit protein uL30-like ferredoxin-like fold" evidence="4">
    <location>
        <begin position="22"/>
        <end position="72"/>
    </location>
</feature>
<evidence type="ECO:0000259" key="4">
    <source>
        <dbReference type="Pfam" id="PF00327"/>
    </source>
</evidence>
<dbReference type="NCBIfam" id="TIGR01308">
    <property type="entry name" value="rpmD_bact"/>
    <property type="match status" value="1"/>
</dbReference>
<evidence type="ECO:0000256" key="3">
    <source>
        <dbReference type="ARBA" id="ARBA00023274"/>
    </source>
</evidence>
<dbReference type="InterPro" id="IPR036919">
    <property type="entry name" value="Ribo_uL30_ferredoxin-like_sf"/>
</dbReference>
<keyword evidence="2" id="KW-0689">Ribosomal protein</keyword>
<keyword evidence="3" id="KW-0687">Ribonucleoprotein</keyword>
<dbReference type="GO" id="GO:0022625">
    <property type="term" value="C:cytosolic large ribosomal subunit"/>
    <property type="evidence" value="ECO:0007669"/>
    <property type="project" value="TreeGrafter"/>
</dbReference>
<dbReference type="InterPro" id="IPR016082">
    <property type="entry name" value="Ribosomal_uL30_ferredoxin-like"/>
</dbReference>
<name>X0RLL6_9ZZZZ</name>
<protein>
    <recommendedName>
        <fullName evidence="4">Large ribosomal subunit protein uL30-like ferredoxin-like fold domain-containing protein</fullName>
    </recommendedName>
</protein>
<proteinExistence type="inferred from homology"/>
<dbReference type="InterPro" id="IPR005996">
    <property type="entry name" value="Ribosomal_uL30_bac-type"/>
</dbReference>
<dbReference type="CDD" id="cd01658">
    <property type="entry name" value="Ribosomal_L30"/>
    <property type="match status" value="1"/>
</dbReference>
<dbReference type="AlphaFoldDB" id="X0RLL6"/>
<accession>X0RLL6</accession>